<reference evidence="2" key="1">
    <citation type="journal article" date="2019" name="Int. J. Syst. Evol. Microbiol.">
        <title>The Global Catalogue of Microorganisms (GCM) 10K type strain sequencing project: providing services to taxonomists for standard genome sequencing and annotation.</title>
        <authorList>
            <consortium name="The Broad Institute Genomics Platform"/>
            <consortium name="The Broad Institute Genome Sequencing Center for Infectious Disease"/>
            <person name="Wu L."/>
            <person name="Ma J."/>
        </authorList>
    </citation>
    <scope>NUCLEOTIDE SEQUENCE [LARGE SCALE GENOMIC DNA]</scope>
    <source>
        <strain evidence="2">JCM 17924</strain>
    </source>
</reference>
<organism evidence="1 2">
    <name type="scientific">Hymenobacter koreensis</name>
    <dbReference type="NCBI Taxonomy" id="1084523"/>
    <lineage>
        <taxon>Bacteria</taxon>
        <taxon>Pseudomonadati</taxon>
        <taxon>Bacteroidota</taxon>
        <taxon>Cytophagia</taxon>
        <taxon>Cytophagales</taxon>
        <taxon>Hymenobacteraceae</taxon>
        <taxon>Hymenobacter</taxon>
    </lineage>
</organism>
<accession>A0ABP8IX19</accession>
<gene>
    <name evidence="1" type="ORF">GCM10023186_13430</name>
</gene>
<evidence type="ECO:0000313" key="2">
    <source>
        <dbReference type="Proteomes" id="UP001500454"/>
    </source>
</evidence>
<dbReference type="Pfam" id="PF09411">
    <property type="entry name" value="PagL"/>
    <property type="match status" value="1"/>
</dbReference>
<protein>
    <recommendedName>
        <fullName evidence="3">Acyloxyacyl hydrolase</fullName>
    </recommendedName>
</protein>
<comment type="caution">
    <text evidence="1">The sequence shown here is derived from an EMBL/GenBank/DDBJ whole genome shotgun (WGS) entry which is preliminary data.</text>
</comment>
<dbReference type="EMBL" id="BAABHA010000002">
    <property type="protein sequence ID" value="GAA4377840.1"/>
    <property type="molecule type" value="Genomic_DNA"/>
</dbReference>
<name>A0ABP8IX19_9BACT</name>
<sequence>MKHLVTAHPTGFELNLQRQLNGSQPWHAWHRYPKVGLALVYYDYHNRALGQSCAASAYINKTIWRTERQQLNFRLGSGFAIFPNRFDLETNHKNTFVSSRLNATIQGRAEYDVALSPKVGLLMALAFNHYSNGATAKPNLGINMPTLMLGLNYHQRRVFTPLPVDAATDVPADLGKNFWNITTALAFKQRNESDTRLYTVNSVTVLAGRRMNRKSNLLVGLDGFYDRSLLAEQRDTVSGGRAFQDVKKAGVMVGHELLFGRFAFITHLGVYLYNPYKSNNFYYERIGMKYHFTERLFGSMDLKVHRGSADALEWKVGVKL</sequence>
<proteinExistence type="predicted"/>
<dbReference type="Proteomes" id="UP001500454">
    <property type="component" value="Unassembled WGS sequence"/>
</dbReference>
<evidence type="ECO:0008006" key="3">
    <source>
        <dbReference type="Google" id="ProtNLM"/>
    </source>
</evidence>
<keyword evidence="2" id="KW-1185">Reference proteome</keyword>
<dbReference type="Gene3D" id="2.40.160.20">
    <property type="match status" value="1"/>
</dbReference>
<dbReference type="InterPro" id="IPR018550">
    <property type="entry name" value="Lipid-A_deacylase-rel"/>
</dbReference>
<evidence type="ECO:0000313" key="1">
    <source>
        <dbReference type="EMBL" id="GAA4377840.1"/>
    </source>
</evidence>